<feature type="chain" id="PRO_5015083819" description="DUF7729 domain-containing protein" evidence="1">
    <location>
        <begin position="22"/>
        <end position="291"/>
    </location>
</feature>
<dbReference type="PANTHER" id="PTHR34862">
    <property type="entry name" value="SPARK DOMAIN-CONTAINING PROTEIN"/>
    <property type="match status" value="1"/>
</dbReference>
<dbReference type="AlphaFoldDB" id="A0A2N5U6W0"/>
<evidence type="ECO:0000313" key="6">
    <source>
        <dbReference type="Proteomes" id="UP000235392"/>
    </source>
</evidence>
<name>A0A2N5U6W0_9BASI</name>
<feature type="signal peptide" evidence="1">
    <location>
        <begin position="1"/>
        <end position="21"/>
    </location>
</feature>
<dbReference type="Pfam" id="PF24855">
    <property type="entry name" value="DUF7729"/>
    <property type="match status" value="1"/>
</dbReference>
<dbReference type="EMBL" id="PGCJ01000094">
    <property type="protein sequence ID" value="PLW49699.1"/>
    <property type="molecule type" value="Genomic_DNA"/>
</dbReference>
<reference evidence="5 6" key="1">
    <citation type="submission" date="2017-11" db="EMBL/GenBank/DDBJ databases">
        <title>De novo assembly and phasing of dikaryotic genomes from two isolates of Puccinia coronata f. sp. avenae, the causal agent of oat crown rust.</title>
        <authorList>
            <person name="Miller M.E."/>
            <person name="Zhang Y."/>
            <person name="Omidvar V."/>
            <person name="Sperschneider J."/>
            <person name="Schwessinger B."/>
            <person name="Raley C."/>
            <person name="Palmer J.M."/>
            <person name="Garnica D."/>
            <person name="Upadhyaya N."/>
            <person name="Rathjen J."/>
            <person name="Taylor J.M."/>
            <person name="Park R.F."/>
            <person name="Dodds P.N."/>
            <person name="Hirsch C.D."/>
            <person name="Kianian S.F."/>
            <person name="Figueroa M."/>
        </authorList>
    </citation>
    <scope>NUCLEOTIDE SEQUENCE [LARGE SCALE GENOMIC DNA]</scope>
    <source>
        <strain evidence="4">12NC29</strain>
        <strain evidence="3">12SD80</strain>
    </source>
</reference>
<organism evidence="3 6">
    <name type="scientific">Puccinia coronata f. sp. avenae</name>
    <dbReference type="NCBI Taxonomy" id="200324"/>
    <lineage>
        <taxon>Eukaryota</taxon>
        <taxon>Fungi</taxon>
        <taxon>Dikarya</taxon>
        <taxon>Basidiomycota</taxon>
        <taxon>Pucciniomycotina</taxon>
        <taxon>Pucciniomycetes</taxon>
        <taxon>Pucciniales</taxon>
        <taxon>Pucciniaceae</taxon>
        <taxon>Puccinia</taxon>
    </lineage>
</organism>
<evidence type="ECO:0000313" key="3">
    <source>
        <dbReference type="EMBL" id="PLW33465.1"/>
    </source>
</evidence>
<evidence type="ECO:0000313" key="4">
    <source>
        <dbReference type="EMBL" id="PLW49699.1"/>
    </source>
</evidence>
<dbReference type="PANTHER" id="PTHR34862:SF1">
    <property type="entry name" value="SPARK DOMAIN-CONTAINING PROTEIN"/>
    <property type="match status" value="1"/>
</dbReference>
<keyword evidence="5" id="KW-1185">Reference proteome</keyword>
<sequence length="291" mass="31339">MAFVRNLLSILMVCISYQAVAYPHNGEAGLLQIEQGGFLQDMEDPSASVRSFSKLSTSCQLAASSLLFGDFGTCANLLGLVSSFETRESLVSPINTWVSETCSLSACDQAGLAVASETIASGCRADLDEQSVAAVTIYSIITHYNATRDMFCTQNKQDGRFCLPSVLENVEARSGEKITVSGVISLISGKLTRADRAFLSIPKETYCTDCTHAIVSQSAAMIDAIRRDPAGIRFDYKPNQAVHRIADVCGASFEDGVLPPTVTIAKPNSDLAMDMSESTILRDIPYEFAQN</sequence>
<dbReference type="OrthoDB" id="2536450at2759"/>
<evidence type="ECO:0000313" key="5">
    <source>
        <dbReference type="Proteomes" id="UP000235388"/>
    </source>
</evidence>
<comment type="caution">
    <text evidence="3">The sequence shown here is derived from an EMBL/GenBank/DDBJ whole genome shotgun (WGS) entry which is preliminary data.</text>
</comment>
<evidence type="ECO:0000259" key="2">
    <source>
        <dbReference type="Pfam" id="PF24855"/>
    </source>
</evidence>
<dbReference type="EMBL" id="PGCI01000219">
    <property type="protein sequence ID" value="PLW33465.1"/>
    <property type="molecule type" value="Genomic_DNA"/>
</dbReference>
<protein>
    <recommendedName>
        <fullName evidence="2">DUF7729 domain-containing protein</fullName>
    </recommendedName>
</protein>
<feature type="domain" description="DUF7729" evidence="2">
    <location>
        <begin position="74"/>
        <end position="253"/>
    </location>
</feature>
<accession>A0A2N5U6W0</accession>
<dbReference type="Proteomes" id="UP000235388">
    <property type="component" value="Unassembled WGS sequence"/>
</dbReference>
<keyword evidence="1" id="KW-0732">Signal</keyword>
<proteinExistence type="predicted"/>
<dbReference type="Proteomes" id="UP000235392">
    <property type="component" value="Unassembled WGS sequence"/>
</dbReference>
<gene>
    <name evidence="4" type="ORF">PCANC_10462</name>
    <name evidence="3" type="ORF">PCASD_14396</name>
</gene>
<dbReference type="InterPro" id="IPR056146">
    <property type="entry name" value="DUF7729"/>
</dbReference>
<evidence type="ECO:0000256" key="1">
    <source>
        <dbReference type="SAM" id="SignalP"/>
    </source>
</evidence>